<dbReference type="GO" id="GO:0035999">
    <property type="term" value="P:tetrahydrofolate interconversion"/>
    <property type="evidence" value="ECO:0007669"/>
    <property type="project" value="UniProtKB-UniPathway"/>
</dbReference>
<dbReference type="EMBL" id="JACNLK010000017">
    <property type="protein sequence ID" value="MBC8207814.1"/>
    <property type="molecule type" value="Genomic_DNA"/>
</dbReference>
<dbReference type="Pfam" id="PF12225">
    <property type="entry name" value="DUF5981"/>
    <property type="match status" value="1"/>
</dbReference>
<sequence>MRQTPEATAIFKDSLFDKQDFTLTFELVPGRGSGGKRLERILDFAGAARTDGRIKALSITDNPGGHPALSPTPLGLEIHEIGIEPLIHFSLKDKNRNMAESQLFECHRHGLQSLLVLGGDYPRYGFQGQAMPVFDLDSVQLLDLISHLRHSGSLEKEAPGGRMELQPMDFLAGCVVSPFKTREDEQVFQYRKLLSKVQSGANFIISQLGFDMDKYRELIRFCQNSQLNQPLMANIFIPSLPVAMIMNRGQVPGVLFPDRLLQIMEQEATTRDRGDEARLLRAAKMIAIIKGMGYDGVHVGGNNLNFDKISFVLDQAESFGTNWRDLEQEVHFPAEKTWYFYGSQSPRGTTTRPSRYLLNKLIHDSVFEQDGPLFSANERLARWSSKTPTRYRIYTLIEACIKKILFRCRMCGDCTLAESGYLCPQSGCPKRMINGPCGGSLDGWCEVYPKERLCFWVRVYKQEARGRHTQKISPCPHLPPKDWNLHTRSSWINYFTGRDHHKLNDKDNP</sequence>
<evidence type="ECO:0000313" key="12">
    <source>
        <dbReference type="Proteomes" id="UP000599024"/>
    </source>
</evidence>
<evidence type="ECO:0000256" key="7">
    <source>
        <dbReference type="ARBA" id="ARBA00034478"/>
    </source>
</evidence>
<evidence type="ECO:0000256" key="5">
    <source>
        <dbReference type="ARBA" id="ARBA00022827"/>
    </source>
</evidence>
<evidence type="ECO:0000259" key="10">
    <source>
        <dbReference type="Pfam" id="PF12225"/>
    </source>
</evidence>
<accession>A0A8J6N9N6</accession>
<dbReference type="InterPro" id="IPR003171">
    <property type="entry name" value="Mehydrof_redctse-like"/>
</dbReference>
<comment type="cofactor">
    <cofactor evidence="1 9">
        <name>FAD</name>
        <dbReference type="ChEBI" id="CHEBI:57692"/>
    </cofactor>
</comment>
<keyword evidence="6 9" id="KW-0560">Oxidoreductase</keyword>
<evidence type="ECO:0000256" key="4">
    <source>
        <dbReference type="ARBA" id="ARBA00022630"/>
    </source>
</evidence>
<gene>
    <name evidence="11" type="ORF">H8E79_01425</name>
</gene>
<dbReference type="SUPFAM" id="SSF51730">
    <property type="entry name" value="FAD-linked oxidoreductase"/>
    <property type="match status" value="1"/>
</dbReference>
<comment type="similarity">
    <text evidence="3 9">Belongs to the methylenetetrahydrofolate reductase family.</text>
</comment>
<protein>
    <recommendedName>
        <fullName evidence="9">Methylenetetrahydrofolate reductase</fullName>
    </recommendedName>
</protein>
<evidence type="ECO:0000256" key="3">
    <source>
        <dbReference type="ARBA" id="ARBA00006743"/>
    </source>
</evidence>
<dbReference type="Pfam" id="PF02219">
    <property type="entry name" value="MTHFR"/>
    <property type="match status" value="1"/>
</dbReference>
<dbReference type="GO" id="GO:0071949">
    <property type="term" value="F:FAD binding"/>
    <property type="evidence" value="ECO:0007669"/>
    <property type="project" value="TreeGrafter"/>
</dbReference>
<keyword evidence="4 9" id="KW-0285">Flavoprotein</keyword>
<evidence type="ECO:0000256" key="8">
    <source>
        <dbReference type="ARBA" id="ARBA00048628"/>
    </source>
</evidence>
<evidence type="ECO:0000313" key="11">
    <source>
        <dbReference type="EMBL" id="MBC8207814.1"/>
    </source>
</evidence>
<dbReference type="PANTHER" id="PTHR45754">
    <property type="entry name" value="METHYLENETETRAHYDROFOLATE REDUCTASE"/>
    <property type="match status" value="1"/>
</dbReference>
<dbReference type="Gene3D" id="3.20.20.220">
    <property type="match status" value="1"/>
</dbReference>
<reference evidence="11 12" key="1">
    <citation type="submission" date="2020-08" db="EMBL/GenBank/DDBJ databases">
        <title>Bridging the membrane lipid divide: bacteria of the FCB group superphylum have the potential to synthesize archaeal ether lipids.</title>
        <authorList>
            <person name="Villanueva L."/>
            <person name="Von Meijenfeldt F.A.B."/>
            <person name="Westbye A.B."/>
            <person name="Yadav S."/>
            <person name="Hopmans E.C."/>
            <person name="Dutilh B.E."/>
            <person name="Sinninghe Damste J.S."/>
        </authorList>
    </citation>
    <scope>NUCLEOTIDE SEQUENCE [LARGE SCALE GENOMIC DNA]</scope>
    <source>
        <strain evidence="11">NIOZ-UU81</strain>
    </source>
</reference>
<feature type="domain" description="Methylene-tetrahydrofolate reductase C-terminal-like" evidence="10">
    <location>
        <begin position="397"/>
        <end position="483"/>
    </location>
</feature>
<dbReference type="UniPathway" id="UPA00193"/>
<organism evidence="11 12">
    <name type="scientific">Candidatus Desulfatifera sulfidica</name>
    <dbReference type="NCBI Taxonomy" id="2841691"/>
    <lineage>
        <taxon>Bacteria</taxon>
        <taxon>Pseudomonadati</taxon>
        <taxon>Thermodesulfobacteriota</taxon>
        <taxon>Desulfobulbia</taxon>
        <taxon>Desulfobulbales</taxon>
        <taxon>Desulfobulbaceae</taxon>
        <taxon>Candidatus Desulfatifera</taxon>
    </lineage>
</organism>
<dbReference type="AlphaFoldDB" id="A0A8J6N9N6"/>
<dbReference type="GO" id="GO:0005829">
    <property type="term" value="C:cytosol"/>
    <property type="evidence" value="ECO:0007669"/>
    <property type="project" value="TreeGrafter"/>
</dbReference>
<evidence type="ECO:0000256" key="2">
    <source>
        <dbReference type="ARBA" id="ARBA00004777"/>
    </source>
</evidence>
<comment type="caution">
    <text evidence="11">The sequence shown here is derived from an EMBL/GenBank/DDBJ whole genome shotgun (WGS) entry which is preliminary data.</text>
</comment>
<dbReference type="InterPro" id="IPR022026">
    <property type="entry name" value="DUF5981"/>
</dbReference>
<dbReference type="InterPro" id="IPR029041">
    <property type="entry name" value="FAD-linked_oxidoreductase-like"/>
</dbReference>
<comment type="pathway">
    <text evidence="2 9">One-carbon metabolism; tetrahydrofolate interconversion.</text>
</comment>
<comment type="catalytic activity">
    <reaction evidence="8">
        <text>(6S)-5-methyl-5,6,7,8-tetrahydrofolate + NAD(+) = (6R)-5,10-methylene-5,6,7,8-tetrahydrofolate + NADH + H(+)</text>
        <dbReference type="Rhea" id="RHEA:19821"/>
        <dbReference type="ChEBI" id="CHEBI:15378"/>
        <dbReference type="ChEBI" id="CHEBI:15636"/>
        <dbReference type="ChEBI" id="CHEBI:18608"/>
        <dbReference type="ChEBI" id="CHEBI:57540"/>
        <dbReference type="ChEBI" id="CHEBI:57945"/>
        <dbReference type="EC" id="1.5.1.54"/>
    </reaction>
    <physiologicalReaction direction="right-to-left" evidence="8">
        <dbReference type="Rhea" id="RHEA:19823"/>
    </physiologicalReaction>
</comment>
<evidence type="ECO:0000256" key="1">
    <source>
        <dbReference type="ARBA" id="ARBA00001974"/>
    </source>
</evidence>
<dbReference type="Proteomes" id="UP000599024">
    <property type="component" value="Unassembled WGS sequence"/>
</dbReference>
<name>A0A8J6N9N6_9BACT</name>
<keyword evidence="5 9" id="KW-0274">FAD</keyword>
<dbReference type="GO" id="GO:0009086">
    <property type="term" value="P:methionine biosynthetic process"/>
    <property type="evidence" value="ECO:0007669"/>
    <property type="project" value="TreeGrafter"/>
</dbReference>
<comment type="pathway">
    <text evidence="7">Amino-acid biosynthesis; L-methionine biosynthesis via de novo pathway.</text>
</comment>
<dbReference type="PANTHER" id="PTHR45754:SF3">
    <property type="entry name" value="METHYLENETETRAHYDROFOLATE REDUCTASE (NADPH)"/>
    <property type="match status" value="1"/>
</dbReference>
<evidence type="ECO:0000256" key="6">
    <source>
        <dbReference type="ARBA" id="ARBA00023002"/>
    </source>
</evidence>
<dbReference type="GO" id="GO:0106312">
    <property type="term" value="F:methylenetetrahydrofolate reductase (NADH) activity"/>
    <property type="evidence" value="ECO:0007669"/>
    <property type="project" value="UniProtKB-EC"/>
</dbReference>
<proteinExistence type="inferred from homology"/>
<evidence type="ECO:0000256" key="9">
    <source>
        <dbReference type="RuleBase" id="RU003862"/>
    </source>
</evidence>